<feature type="transmembrane region" description="Helical" evidence="1">
    <location>
        <begin position="20"/>
        <end position="39"/>
    </location>
</feature>
<sequence length="805" mass="92250">MKMREVEKQSLCNKSKQPWFQLFFMIYCMGLIIPTQSWAGEGDCQHFDFRPFYRKADLSWAGHARVTRGQAPLYDASAGDSVTGHLKFNTVLRVNAEQGNRIQVTHFGAANPIGWLEKSQALCRILPLRGKNGIERKIFIRTQATPKGEKQSSIMARQQPAKGDCSSVGTCRELTRFVLQLVFDETDGYLLLGDRYRLEPENSSALLGWVSKDDVYEWPTAYALRPTEAPPKNRRLCAYPTKKDARAGTNCIFVEGGTAWYTMGHRIPILAKERNLYKVAFPAYRGQGTSTGANKARLSSTGFQEKDFSALTEKRYKDVFFLIDGTQSMQPAIDGVLGRRGQEGVVQRIMEKLRTDPELHRGSRFRFGFRIYRDRYARNGNLGEGLPLDSPCAPDENDQQESEQRFLKAIADVKVTDEDDDDYPENLYGGIVQAIGNDMRSCPNHLKLLFVIGDAGYDVNAWGDQAIQQSRLISRLNRRTKTGTEKTLVFFVRTPDFSNRAHDTEKYREAYRLFGAQGKALLTAIGLSEKFFIDEDFSAIPQRVVERLHKYGKVEINEIILDLRNGASFTESVRTMRQKYPDIEPAFWDVLGNSVKNVLKDQYDKRVYDTVTEGYVPVSTDFVEEVWLTATELRDWTHMILAGFDDVLKYREDEIRAKFVETLVNGLQRVIKKPPFQDTRETAREYAQRKGGLPVRENSPLLNYEWEEYMDERKVPSCEISRLATWGYRVKEMLGIIYGGKERPVFKKAEYPNSTCVGLSEKGRNIPWIQDTPRGEPLCPDDKRCRYDHPVLGRTIYWVPQEYLP</sequence>
<reference evidence="3" key="1">
    <citation type="submission" date="2019-02" db="EMBL/GenBank/DDBJ databases">
        <authorList>
            <person name="Gruber-Vodicka R. H."/>
            <person name="Seah K. B. B."/>
        </authorList>
    </citation>
    <scope>NUCLEOTIDE SEQUENCE</scope>
    <source>
        <strain evidence="3">BECK_BZ15</strain>
    </source>
</reference>
<proteinExistence type="predicted"/>
<evidence type="ECO:0000313" key="3">
    <source>
        <dbReference type="EMBL" id="VFJ59224.1"/>
    </source>
</evidence>
<name>A0A450SZ28_9GAMM</name>
<dbReference type="AlphaFoldDB" id="A0A450SZ28"/>
<protein>
    <recommendedName>
        <fullName evidence="2">VWFA domain-containing protein</fullName>
    </recommendedName>
</protein>
<keyword evidence="1" id="KW-0812">Transmembrane</keyword>
<dbReference type="InterPro" id="IPR002035">
    <property type="entry name" value="VWF_A"/>
</dbReference>
<dbReference type="SUPFAM" id="SSF53300">
    <property type="entry name" value="vWA-like"/>
    <property type="match status" value="1"/>
</dbReference>
<keyword evidence="1" id="KW-0472">Membrane</keyword>
<keyword evidence="1" id="KW-1133">Transmembrane helix</keyword>
<dbReference type="Gene3D" id="3.40.50.410">
    <property type="entry name" value="von Willebrand factor, type A domain"/>
    <property type="match status" value="1"/>
</dbReference>
<dbReference type="PROSITE" id="PS50234">
    <property type="entry name" value="VWFA"/>
    <property type="match status" value="1"/>
</dbReference>
<feature type="domain" description="VWFA" evidence="2">
    <location>
        <begin position="318"/>
        <end position="548"/>
    </location>
</feature>
<gene>
    <name evidence="3" type="ORF">BECKFW1821A_GA0114235_10898</name>
</gene>
<evidence type="ECO:0000256" key="1">
    <source>
        <dbReference type="SAM" id="Phobius"/>
    </source>
</evidence>
<organism evidence="3">
    <name type="scientific">Candidatus Kentrum sp. FW</name>
    <dbReference type="NCBI Taxonomy" id="2126338"/>
    <lineage>
        <taxon>Bacteria</taxon>
        <taxon>Pseudomonadati</taxon>
        <taxon>Pseudomonadota</taxon>
        <taxon>Gammaproteobacteria</taxon>
        <taxon>Candidatus Kentrum</taxon>
    </lineage>
</organism>
<accession>A0A450SZ28</accession>
<evidence type="ECO:0000259" key="2">
    <source>
        <dbReference type="PROSITE" id="PS50234"/>
    </source>
</evidence>
<dbReference type="EMBL" id="CAADEW010000089">
    <property type="protein sequence ID" value="VFJ59224.1"/>
    <property type="molecule type" value="Genomic_DNA"/>
</dbReference>
<dbReference type="InterPro" id="IPR036465">
    <property type="entry name" value="vWFA_dom_sf"/>
</dbReference>